<protein>
    <submittedName>
        <fullName evidence="1">Uncharacterized protein</fullName>
    </submittedName>
</protein>
<gene>
    <name evidence="1" type="ORF">Patl1_02920</name>
</gene>
<dbReference type="Proteomes" id="UP001164250">
    <property type="component" value="Chromosome 1"/>
</dbReference>
<evidence type="ECO:0000313" key="2">
    <source>
        <dbReference type="Proteomes" id="UP001164250"/>
    </source>
</evidence>
<keyword evidence="2" id="KW-1185">Reference proteome</keyword>
<proteinExistence type="predicted"/>
<sequence>MKGEGRQHGLARTCGLLPSPWNPRPHARILNKIDAPPTAGFFTKVSTKPTNHSKCGKPCGNPCTGCYFYDSYPVYYSYRNRYRGKNKGTQKLISRDSVSVSNHKSLTWRVVDGQAGVNYSGFSATGILNDLYNQYVDEEEADDVDDEYDDQRHDVSMEQFWPETRRDETVEVAAVNDDYEEEGSIMSFFDVGMIFEGIEGDEGWCVVGDVIADLDL</sequence>
<accession>A0ACC1CDG2</accession>
<evidence type="ECO:0000313" key="1">
    <source>
        <dbReference type="EMBL" id="KAJ0113576.1"/>
    </source>
</evidence>
<reference evidence="2" key="1">
    <citation type="journal article" date="2023" name="G3 (Bethesda)">
        <title>Genome assembly and association tests identify interacting loci associated with vigor, precocity, and sex in interspecific pistachio rootstocks.</title>
        <authorList>
            <person name="Palmer W."/>
            <person name="Jacygrad E."/>
            <person name="Sagayaradj S."/>
            <person name="Cavanaugh K."/>
            <person name="Han R."/>
            <person name="Bertier L."/>
            <person name="Beede B."/>
            <person name="Kafkas S."/>
            <person name="Golino D."/>
            <person name="Preece J."/>
            <person name="Michelmore R."/>
        </authorList>
    </citation>
    <scope>NUCLEOTIDE SEQUENCE [LARGE SCALE GENOMIC DNA]</scope>
</reference>
<dbReference type="EMBL" id="CM047897">
    <property type="protein sequence ID" value="KAJ0113576.1"/>
    <property type="molecule type" value="Genomic_DNA"/>
</dbReference>
<comment type="caution">
    <text evidence="1">The sequence shown here is derived from an EMBL/GenBank/DDBJ whole genome shotgun (WGS) entry which is preliminary data.</text>
</comment>
<organism evidence="1 2">
    <name type="scientific">Pistacia atlantica</name>
    <dbReference type="NCBI Taxonomy" id="434234"/>
    <lineage>
        <taxon>Eukaryota</taxon>
        <taxon>Viridiplantae</taxon>
        <taxon>Streptophyta</taxon>
        <taxon>Embryophyta</taxon>
        <taxon>Tracheophyta</taxon>
        <taxon>Spermatophyta</taxon>
        <taxon>Magnoliopsida</taxon>
        <taxon>eudicotyledons</taxon>
        <taxon>Gunneridae</taxon>
        <taxon>Pentapetalae</taxon>
        <taxon>rosids</taxon>
        <taxon>malvids</taxon>
        <taxon>Sapindales</taxon>
        <taxon>Anacardiaceae</taxon>
        <taxon>Pistacia</taxon>
    </lineage>
</organism>
<name>A0ACC1CDG2_9ROSI</name>